<dbReference type="InterPro" id="IPR005123">
    <property type="entry name" value="Oxoglu/Fe-dep_dioxygenase_dom"/>
</dbReference>
<keyword evidence="2" id="KW-0560">Oxidoreductase</keyword>
<dbReference type="Pfam" id="PF03171">
    <property type="entry name" value="2OG-FeII_Oxy"/>
    <property type="match status" value="1"/>
</dbReference>
<dbReference type="AlphaFoldDB" id="A0A1V6SCM1"/>
<protein>
    <recommendedName>
        <fullName evidence="3">Fe2OG dioxygenase domain-containing protein</fullName>
    </recommendedName>
</protein>
<dbReference type="GO" id="GO:0016491">
    <property type="term" value="F:oxidoreductase activity"/>
    <property type="evidence" value="ECO:0007669"/>
    <property type="project" value="UniProtKB-KW"/>
</dbReference>
<dbReference type="InterPro" id="IPR027443">
    <property type="entry name" value="IPNS-like_sf"/>
</dbReference>
<name>A0A1V6SCM1_9EURO</name>
<keyword evidence="2" id="KW-0479">Metal-binding</keyword>
<dbReference type="InterPro" id="IPR050231">
    <property type="entry name" value="Iron_ascorbate_oxido_reductase"/>
</dbReference>
<evidence type="ECO:0000256" key="1">
    <source>
        <dbReference type="ARBA" id="ARBA00008056"/>
    </source>
</evidence>
<dbReference type="GO" id="GO:0046872">
    <property type="term" value="F:metal ion binding"/>
    <property type="evidence" value="ECO:0007669"/>
    <property type="project" value="UniProtKB-KW"/>
</dbReference>
<evidence type="ECO:0000256" key="2">
    <source>
        <dbReference type="RuleBase" id="RU003682"/>
    </source>
</evidence>
<comment type="caution">
    <text evidence="4">The sequence shown here is derived from an EMBL/GenBank/DDBJ whole genome shotgun (WGS) entry which is preliminary data.</text>
</comment>
<accession>A0A1V6SCM1</accession>
<dbReference type="PROSITE" id="PS51471">
    <property type="entry name" value="FE2OG_OXY"/>
    <property type="match status" value="1"/>
</dbReference>
<evidence type="ECO:0000313" key="4">
    <source>
        <dbReference type="EMBL" id="OQE11775.1"/>
    </source>
</evidence>
<dbReference type="SUPFAM" id="SSF51197">
    <property type="entry name" value="Clavaminate synthase-like"/>
    <property type="match status" value="1"/>
</dbReference>
<keyword evidence="5" id="KW-1185">Reference proteome</keyword>
<organism evidence="4 5">
    <name type="scientific">Penicillium vulpinum</name>
    <dbReference type="NCBI Taxonomy" id="29845"/>
    <lineage>
        <taxon>Eukaryota</taxon>
        <taxon>Fungi</taxon>
        <taxon>Dikarya</taxon>
        <taxon>Ascomycota</taxon>
        <taxon>Pezizomycotina</taxon>
        <taxon>Eurotiomycetes</taxon>
        <taxon>Eurotiomycetidae</taxon>
        <taxon>Eurotiales</taxon>
        <taxon>Aspergillaceae</taxon>
        <taxon>Penicillium</taxon>
    </lineage>
</organism>
<comment type="similarity">
    <text evidence="1 2">Belongs to the iron/ascorbate-dependent oxidoreductase family.</text>
</comment>
<dbReference type="Proteomes" id="UP000191518">
    <property type="component" value="Unassembled WGS sequence"/>
</dbReference>
<keyword evidence="2" id="KW-0408">Iron</keyword>
<evidence type="ECO:0000259" key="3">
    <source>
        <dbReference type="PROSITE" id="PS51471"/>
    </source>
</evidence>
<gene>
    <name evidence="4" type="ORF">PENVUL_c002G00679</name>
</gene>
<dbReference type="PANTHER" id="PTHR47990">
    <property type="entry name" value="2-OXOGLUTARATE (2OG) AND FE(II)-DEPENDENT OXYGENASE SUPERFAMILY PROTEIN-RELATED"/>
    <property type="match status" value="1"/>
</dbReference>
<dbReference type="EMBL" id="MDYP01000002">
    <property type="protein sequence ID" value="OQE11775.1"/>
    <property type="molecule type" value="Genomic_DNA"/>
</dbReference>
<dbReference type="STRING" id="29845.A0A1V6SCM1"/>
<sequence>MTQTAYARLHCIGSGNLASAGIKILGKAVCSWATNVINPQATPIAPSHPAPAKAPAVSFLSSNSTTVSVNLEAKAPFPAIRALFDHLHSHLDDVAKLNATYPHRGVIKTAALHKAESDQKFTIDLSPMRNSRIPEALRESLDPHGLGEVLDLFNAISAQYVPTILSSLSILAGTDLSVAHTSYNMNYRLCDYNPNTAAPKSSNGCGAHTDYGTFSIIFQDGTSGLELEETPGIWVPVPGDATVVLTGWCAVILSGGRISAAKHRVRRAPGVRRLSAVLFVTPDLDVKLKPLGDSQPIRTFSDTIMRGDLDVATFKDVMGKRWRYREGNEEMDNADSLSQDNEIENMVWG</sequence>
<dbReference type="InterPro" id="IPR044861">
    <property type="entry name" value="IPNS-like_FE2OG_OXY"/>
</dbReference>
<dbReference type="Gene3D" id="2.60.120.330">
    <property type="entry name" value="B-lactam Antibiotic, Isopenicillin N Synthase, Chain"/>
    <property type="match status" value="1"/>
</dbReference>
<reference evidence="5" key="1">
    <citation type="journal article" date="2017" name="Nat. Microbiol.">
        <title>Global analysis of biosynthetic gene clusters reveals vast potential of secondary metabolite production in Penicillium species.</title>
        <authorList>
            <person name="Nielsen J.C."/>
            <person name="Grijseels S."/>
            <person name="Prigent S."/>
            <person name="Ji B."/>
            <person name="Dainat J."/>
            <person name="Nielsen K.F."/>
            <person name="Frisvad J.C."/>
            <person name="Workman M."/>
            <person name="Nielsen J."/>
        </authorList>
    </citation>
    <scope>NUCLEOTIDE SEQUENCE [LARGE SCALE GENOMIC DNA]</scope>
    <source>
        <strain evidence="5">IBT 29486</strain>
    </source>
</reference>
<evidence type="ECO:0000313" key="5">
    <source>
        <dbReference type="Proteomes" id="UP000191518"/>
    </source>
</evidence>
<feature type="domain" description="Fe2OG dioxygenase" evidence="3">
    <location>
        <begin position="181"/>
        <end position="282"/>
    </location>
</feature>
<proteinExistence type="inferred from homology"/>